<evidence type="ECO:0008006" key="4">
    <source>
        <dbReference type="Google" id="ProtNLM"/>
    </source>
</evidence>
<name>A0AAN6RNW1_9PEZI</name>
<evidence type="ECO:0000313" key="2">
    <source>
        <dbReference type="EMBL" id="KAK3898007.1"/>
    </source>
</evidence>
<reference evidence="2" key="2">
    <citation type="submission" date="2023-05" db="EMBL/GenBank/DDBJ databases">
        <authorList>
            <consortium name="Lawrence Berkeley National Laboratory"/>
            <person name="Steindorff A."/>
            <person name="Hensen N."/>
            <person name="Bonometti L."/>
            <person name="Westerberg I."/>
            <person name="Brannstrom I.O."/>
            <person name="Guillou S."/>
            <person name="Cros-Aarteil S."/>
            <person name="Calhoun S."/>
            <person name="Haridas S."/>
            <person name="Kuo A."/>
            <person name="Mondo S."/>
            <person name="Pangilinan J."/>
            <person name="Riley R."/>
            <person name="Labutti K."/>
            <person name="Andreopoulos B."/>
            <person name="Lipzen A."/>
            <person name="Chen C."/>
            <person name="Yanf M."/>
            <person name="Daum C."/>
            <person name="Ng V."/>
            <person name="Clum A."/>
            <person name="Ohm R."/>
            <person name="Martin F."/>
            <person name="Silar P."/>
            <person name="Natvig D."/>
            <person name="Lalanne C."/>
            <person name="Gautier V."/>
            <person name="Ament-Velasquez S.L."/>
            <person name="Kruys A."/>
            <person name="Hutchinson M.I."/>
            <person name="Powell A.J."/>
            <person name="Barry K."/>
            <person name="Miller A.N."/>
            <person name="Grigoriev I.V."/>
            <person name="Debuchy R."/>
            <person name="Gladieux P."/>
            <person name="Thoren M.H."/>
            <person name="Johannesson H."/>
        </authorList>
    </citation>
    <scope>NUCLEOTIDE SEQUENCE</scope>
    <source>
        <strain evidence="2">CBS 103.79</strain>
    </source>
</reference>
<comment type="caution">
    <text evidence="2">The sequence shown here is derived from an EMBL/GenBank/DDBJ whole genome shotgun (WGS) entry which is preliminary data.</text>
</comment>
<feature type="compositionally biased region" description="Polar residues" evidence="1">
    <location>
        <begin position="297"/>
        <end position="316"/>
    </location>
</feature>
<feature type="compositionally biased region" description="Low complexity" evidence="1">
    <location>
        <begin position="132"/>
        <end position="142"/>
    </location>
</feature>
<proteinExistence type="predicted"/>
<organism evidence="2 3">
    <name type="scientific">Staphylotrichum tortipilum</name>
    <dbReference type="NCBI Taxonomy" id="2831512"/>
    <lineage>
        <taxon>Eukaryota</taxon>
        <taxon>Fungi</taxon>
        <taxon>Dikarya</taxon>
        <taxon>Ascomycota</taxon>
        <taxon>Pezizomycotina</taxon>
        <taxon>Sordariomycetes</taxon>
        <taxon>Sordariomycetidae</taxon>
        <taxon>Sordariales</taxon>
        <taxon>Chaetomiaceae</taxon>
        <taxon>Staphylotrichum</taxon>
    </lineage>
</organism>
<sequence>MDSVMPQGFFGNTQEIYAEVASYPVLPPEKIKQYWHVYTTTFRRLFDPSAFRLENFWWHVWGSERLRNLSGPALAKLFEEFTNGPTFVPLPSPAGRLMFARASASRRREADSHSAEEAAPPQNDDSEPGPSPSGSKKGPTPSAERPQPAHSILKKTRGPSTSGPRPTARFASPPASYEEVICAGEDAPTSKSATASEMPPPPLPSSARSKQAATPAASASGADTPPPPSMKPTLSNPLPAVSETEMQPPPPVSPVKADKAPTNTGRRIVVANASKRRPTIPRRLSSQSSTGSETGQRAATGSATASKRSGSKRTTPSGSQQSVQGSSSSQASEAGISAKASGKRPVKGKRSSSRNIPAQDKAPGSASGMGGQSQGSGSDTKDIQYPQETAQARAPAPAPPPVAGFVADQPTRRGPPAMIRSRSNNGEGPPGHREPGVALLPSQATSSVATFITTAQGHFDSETVTAEPVVPEARDIPDQVMYGSQPSSSVLDLQFRPTPPNPAPPIPFGRSKSELTLLLARGQPPPE</sequence>
<keyword evidence="3" id="KW-1185">Reference proteome</keyword>
<feature type="compositionally biased region" description="Basic and acidic residues" evidence="1">
    <location>
        <begin position="106"/>
        <end position="116"/>
    </location>
</feature>
<protein>
    <recommendedName>
        <fullName evidence="4">Nitrogen regulatory protein areA GATA-like domain-containing protein</fullName>
    </recommendedName>
</protein>
<reference evidence="2" key="1">
    <citation type="journal article" date="2023" name="Mol. Phylogenet. Evol.">
        <title>Genome-scale phylogeny and comparative genomics of the fungal order Sordariales.</title>
        <authorList>
            <person name="Hensen N."/>
            <person name="Bonometti L."/>
            <person name="Westerberg I."/>
            <person name="Brannstrom I.O."/>
            <person name="Guillou S."/>
            <person name="Cros-Aarteil S."/>
            <person name="Calhoun S."/>
            <person name="Haridas S."/>
            <person name="Kuo A."/>
            <person name="Mondo S."/>
            <person name="Pangilinan J."/>
            <person name="Riley R."/>
            <person name="LaButti K."/>
            <person name="Andreopoulos B."/>
            <person name="Lipzen A."/>
            <person name="Chen C."/>
            <person name="Yan M."/>
            <person name="Daum C."/>
            <person name="Ng V."/>
            <person name="Clum A."/>
            <person name="Steindorff A."/>
            <person name="Ohm R.A."/>
            <person name="Martin F."/>
            <person name="Silar P."/>
            <person name="Natvig D.O."/>
            <person name="Lalanne C."/>
            <person name="Gautier V."/>
            <person name="Ament-Velasquez S.L."/>
            <person name="Kruys A."/>
            <person name="Hutchinson M.I."/>
            <person name="Powell A.J."/>
            <person name="Barry K."/>
            <person name="Miller A.N."/>
            <person name="Grigoriev I.V."/>
            <person name="Debuchy R."/>
            <person name="Gladieux P."/>
            <person name="Hiltunen Thoren M."/>
            <person name="Johannesson H."/>
        </authorList>
    </citation>
    <scope>NUCLEOTIDE SEQUENCE</scope>
    <source>
        <strain evidence="2">CBS 103.79</strain>
    </source>
</reference>
<evidence type="ECO:0000256" key="1">
    <source>
        <dbReference type="SAM" id="MobiDB-lite"/>
    </source>
</evidence>
<evidence type="ECO:0000313" key="3">
    <source>
        <dbReference type="Proteomes" id="UP001303889"/>
    </source>
</evidence>
<feature type="compositionally biased region" description="Low complexity" evidence="1">
    <location>
        <begin position="317"/>
        <end position="338"/>
    </location>
</feature>
<feature type="region of interest" description="Disordered" evidence="1">
    <location>
        <begin position="479"/>
        <end position="510"/>
    </location>
</feature>
<dbReference type="Proteomes" id="UP001303889">
    <property type="component" value="Unassembled WGS sequence"/>
</dbReference>
<feature type="compositionally biased region" description="Low complexity" evidence="1">
    <location>
        <begin position="285"/>
        <end position="296"/>
    </location>
</feature>
<feature type="region of interest" description="Disordered" evidence="1">
    <location>
        <begin position="102"/>
        <end position="438"/>
    </location>
</feature>
<dbReference type="AlphaFoldDB" id="A0AAN6RNW1"/>
<feature type="compositionally biased region" description="Pro residues" evidence="1">
    <location>
        <begin position="497"/>
        <end position="507"/>
    </location>
</feature>
<feature type="compositionally biased region" description="Low complexity" evidence="1">
    <location>
        <begin position="206"/>
        <end position="223"/>
    </location>
</feature>
<gene>
    <name evidence="2" type="ORF">C8A05DRAFT_19333</name>
</gene>
<dbReference type="EMBL" id="MU856022">
    <property type="protein sequence ID" value="KAK3898007.1"/>
    <property type="molecule type" value="Genomic_DNA"/>
</dbReference>
<feature type="compositionally biased region" description="Basic residues" evidence="1">
    <location>
        <begin position="341"/>
        <end position="352"/>
    </location>
</feature>
<accession>A0AAN6RNW1</accession>
<feature type="compositionally biased region" description="Polar residues" evidence="1">
    <location>
        <begin position="482"/>
        <end position="491"/>
    </location>
</feature>